<reference evidence="1 2" key="1">
    <citation type="submission" date="2014-10" db="EMBL/GenBank/DDBJ databases">
        <authorList>
            <person name="Yang M."/>
            <person name="Han W."/>
        </authorList>
    </citation>
    <scope>NUCLEOTIDE SEQUENCE [LARGE SCALE GENOMIC DNA]</scope>
</reference>
<dbReference type="RefSeq" id="YP_009152572.1">
    <property type="nucleotide sequence ID" value="NC_027388.1"/>
</dbReference>
<dbReference type="SMR" id="A0A0A0YT87"/>
<dbReference type="KEGG" id="vg:24724969"/>
<dbReference type="EMBL" id="KM974184">
    <property type="protein sequence ID" value="AIX13225.1"/>
    <property type="molecule type" value="Genomic_DNA"/>
</dbReference>
<protein>
    <submittedName>
        <fullName evidence="1">Uncharacterized protein</fullName>
    </submittedName>
</protein>
<name>A0A0A0YT87_9CAUD</name>
<evidence type="ECO:0000313" key="1">
    <source>
        <dbReference type="EMBL" id="AIX13225.1"/>
    </source>
</evidence>
<gene>
    <name evidence="1" type="ORF">YH6_072</name>
</gene>
<keyword evidence="2" id="KW-1185">Reference proteome</keyword>
<proteinExistence type="predicted"/>
<dbReference type="Proteomes" id="UP000030328">
    <property type="component" value="Segment"/>
</dbReference>
<evidence type="ECO:0000313" key="2">
    <source>
        <dbReference type="Proteomes" id="UP000030328"/>
    </source>
</evidence>
<dbReference type="GeneID" id="24724969"/>
<dbReference type="OrthoDB" id="16425at10239"/>
<accession>A0A0A0YT87</accession>
<organism evidence="1 2">
    <name type="scientific">Pseudomonas phage YH6</name>
    <dbReference type="NCBI Taxonomy" id="1566995"/>
    <lineage>
        <taxon>Viruses</taxon>
        <taxon>Duplodnaviria</taxon>
        <taxon>Heunggongvirae</taxon>
        <taxon>Uroviricota</taxon>
        <taxon>Caudoviricetes</taxon>
        <taxon>Schitoviridae</taxon>
        <taxon>Migulavirinae</taxon>
        <taxon>Litunavirus</taxon>
        <taxon>Litunavirus Yh6</taxon>
    </lineage>
</organism>
<sequence length="105" mass="11463">MSLVDAVVEAKRQGVQHSLRGSNYESDIPPSLKALLDEALRLANEHSIPLYWSASLPNGVMTRAALGEKGENIHIQYLMSYAAAVQDPALAQEVVQKGMAFLDKK</sequence>